<sequence length="93" mass="10274">MIAMRSGSNWSSPSGDLTFKTRLAWMKSADDGWSVMGNPGDRMGQNINQLSKSAGNAINHCGKSKELSPFVQPVRHKIVPPSQTRRNLQSNFK</sequence>
<protein>
    <recommendedName>
        <fullName evidence="2">Bacterial mobilisation domain-containing protein</fullName>
    </recommendedName>
</protein>
<dbReference type="RefSeq" id="WP_320203965.1">
    <property type="nucleotide sequence ID" value="NZ_CP192783.1"/>
</dbReference>
<organism evidence="1">
    <name type="scientific">Agrobacterium rosae</name>
    <dbReference type="NCBI Taxonomy" id="1972867"/>
    <lineage>
        <taxon>Bacteria</taxon>
        <taxon>Pseudomonadati</taxon>
        <taxon>Pseudomonadota</taxon>
        <taxon>Alphaproteobacteria</taxon>
        <taxon>Hyphomicrobiales</taxon>
        <taxon>Rhizobiaceae</taxon>
        <taxon>Rhizobium/Agrobacterium group</taxon>
        <taxon>Agrobacterium</taxon>
    </lineage>
</organism>
<gene>
    <name evidence="1" type="ORF">RMR22_27370</name>
</gene>
<name>A0AAW9FKC6_9HYPH</name>
<accession>A0AAW9FKC6</accession>
<evidence type="ECO:0000313" key="1">
    <source>
        <dbReference type="EMBL" id="MDX8305940.1"/>
    </source>
</evidence>
<proteinExistence type="predicted"/>
<dbReference type="AlphaFoldDB" id="A0AAW9FKC6"/>
<comment type="caution">
    <text evidence="1">The sequence shown here is derived from an EMBL/GenBank/DDBJ whole genome shotgun (WGS) entry which is preliminary data.</text>
</comment>
<evidence type="ECO:0008006" key="2">
    <source>
        <dbReference type="Google" id="ProtNLM"/>
    </source>
</evidence>
<reference evidence="1" key="1">
    <citation type="journal article" date="2023" name="Phytobiomes J">
        <title>Deciphering the key players within the bacterial microbiota associated with aerial crown gall tumors on rhododendron: Insights into the gallobiome.</title>
        <authorList>
            <person name="Kuzmanovic N."/>
            <person name="Nesme J."/>
            <person name="Wolf J."/>
            <person name="Neumann-Schaal M."/>
            <person name="Petersen J."/>
            <person name="Fernandez-Gnecco G."/>
            <person name="Sproeer C."/>
            <person name="Bunk B."/>
            <person name="Overmann J."/>
            <person name="Sorensen S.J."/>
            <person name="Idczak E."/>
            <person name="Smalla K."/>
        </authorList>
    </citation>
    <scope>NUCLEOTIDE SEQUENCE</scope>
    <source>
        <strain evidence="1">Rho-11.1</strain>
    </source>
</reference>
<dbReference type="EMBL" id="JAVRAF010000038">
    <property type="protein sequence ID" value="MDX8305940.1"/>
    <property type="molecule type" value="Genomic_DNA"/>
</dbReference>